<evidence type="ECO:0000313" key="3">
    <source>
        <dbReference type="Proteomes" id="UP000008541"/>
    </source>
</evidence>
<sequence length="153" mass="18114">MDDSKNIYISIIIFISIVIARILVNELQDKYILIIMSSINVIALAVVLIIIPYNTYRKMENTQIELGKQYNDEVPINSHMKKFKSKFRIYTIIIMILMLIYLIYFRSSLCNDIFSILALVLSINDDAFINKLFEYNYKSYYGNEMDEYLNNFK</sequence>
<accession>B1IMR4</accession>
<feature type="transmembrane region" description="Helical" evidence="1">
    <location>
        <begin position="30"/>
        <end position="51"/>
    </location>
</feature>
<gene>
    <name evidence="2" type="ordered locus">CLD_2726</name>
</gene>
<protein>
    <submittedName>
        <fullName evidence="2">Uncharacterized protein</fullName>
    </submittedName>
</protein>
<name>B1IMR4_CLOBK</name>
<dbReference type="Proteomes" id="UP000008541">
    <property type="component" value="Chromosome"/>
</dbReference>
<keyword evidence="1" id="KW-1133">Transmembrane helix</keyword>
<dbReference type="KEGG" id="cbb:CLD_2726"/>
<feature type="transmembrane region" description="Helical" evidence="1">
    <location>
        <begin position="7"/>
        <end position="24"/>
    </location>
</feature>
<feature type="transmembrane region" description="Helical" evidence="1">
    <location>
        <begin position="87"/>
        <end position="105"/>
    </location>
</feature>
<keyword evidence="1" id="KW-0812">Transmembrane</keyword>
<proteinExistence type="predicted"/>
<evidence type="ECO:0000256" key="1">
    <source>
        <dbReference type="SAM" id="Phobius"/>
    </source>
</evidence>
<dbReference type="HOGENOM" id="CLU_1710024_0_0_9"/>
<keyword evidence="1" id="KW-0472">Membrane</keyword>
<dbReference type="AlphaFoldDB" id="B1IMR4"/>
<reference evidence="2 3" key="1">
    <citation type="journal article" date="2007" name="PLoS ONE">
        <title>Analysis of the neurotoxin complex genes in Clostridium botulinum A1-A4 and B1 strains: BoNT/A3, /Ba4 and /B1 clusters are located within plasmids.</title>
        <authorList>
            <person name="Smith T.J."/>
            <person name="Hill K.K."/>
            <person name="Foley B.T."/>
            <person name="Detter J.C."/>
            <person name="Munk A.C."/>
            <person name="Bruce D.C."/>
            <person name="Doggett N.A."/>
            <person name="Smith L.A."/>
            <person name="Marks J.D."/>
            <person name="Xie G."/>
            <person name="Brettin T.S."/>
        </authorList>
    </citation>
    <scope>NUCLEOTIDE SEQUENCE [LARGE SCALE GENOMIC DNA]</scope>
    <source>
        <strain evidence="3">Okra / Type B1</strain>
    </source>
</reference>
<dbReference type="EMBL" id="CP000939">
    <property type="protein sequence ID" value="ACA45956.1"/>
    <property type="molecule type" value="Genomic_DNA"/>
</dbReference>
<evidence type="ECO:0000313" key="2">
    <source>
        <dbReference type="EMBL" id="ACA45956.1"/>
    </source>
</evidence>
<organism evidence="2 3">
    <name type="scientific">Clostridium botulinum (strain Okra / Type B1)</name>
    <dbReference type="NCBI Taxonomy" id="498213"/>
    <lineage>
        <taxon>Bacteria</taxon>
        <taxon>Bacillati</taxon>
        <taxon>Bacillota</taxon>
        <taxon>Clostridia</taxon>
        <taxon>Eubacteriales</taxon>
        <taxon>Clostridiaceae</taxon>
        <taxon>Clostridium</taxon>
    </lineage>
</organism>
<dbReference type="RefSeq" id="WP_003361377.1">
    <property type="nucleotide sequence ID" value="NC_010516.1"/>
</dbReference>